<dbReference type="InterPro" id="IPR012349">
    <property type="entry name" value="Split_barrel_FMN-bd"/>
</dbReference>
<feature type="domain" description="Flavin reductase like" evidence="1">
    <location>
        <begin position="23"/>
        <end position="167"/>
    </location>
</feature>
<evidence type="ECO:0000313" key="3">
    <source>
        <dbReference type="Proteomes" id="UP000067689"/>
    </source>
</evidence>
<dbReference type="SMART" id="SM00903">
    <property type="entry name" value="Flavin_Reduct"/>
    <property type="match status" value="1"/>
</dbReference>
<dbReference type="GO" id="GO:0010181">
    <property type="term" value="F:FMN binding"/>
    <property type="evidence" value="ECO:0007669"/>
    <property type="project" value="InterPro"/>
</dbReference>
<dbReference type="Gene3D" id="2.30.110.10">
    <property type="entry name" value="Electron Transport, Fmn-binding Protein, Chain A"/>
    <property type="match status" value="1"/>
</dbReference>
<reference evidence="2 3" key="1">
    <citation type="journal article" date="1991" name="Int. J. Syst. Bacteriol.">
        <title>Description of the erythromycin-producing bacterium Arthrobacter sp. strain NRRL B-3381 as Aeromicrobium erythreum gen. nov., sp. nov.</title>
        <authorList>
            <person name="Miller E.S."/>
            <person name="Woese C.R."/>
            <person name="Brenner S."/>
        </authorList>
    </citation>
    <scope>NUCLEOTIDE SEQUENCE [LARGE SCALE GENOMIC DNA]</scope>
    <source>
        <strain evidence="2 3">AR18</strain>
    </source>
</reference>
<gene>
    <name evidence="2" type="ORF">AERYTH_09560</name>
</gene>
<dbReference type="GO" id="GO:0016646">
    <property type="term" value="F:oxidoreductase activity, acting on the CH-NH group of donors, NAD or NADP as acceptor"/>
    <property type="evidence" value="ECO:0007669"/>
    <property type="project" value="UniProtKB-ARBA"/>
</dbReference>
<accession>A0A0U4C1U7</accession>
<dbReference type="PATRIC" id="fig|2041.4.peg.2000"/>
<dbReference type="Pfam" id="PF01613">
    <property type="entry name" value="Flavin_Reduct"/>
    <property type="match status" value="1"/>
</dbReference>
<dbReference type="KEGG" id="aer:AERYTH_09560"/>
<keyword evidence="3" id="KW-1185">Reference proteome</keyword>
<sequence length="167" mass="17814">MTIHDEHPFVPPEGERDVLRRLRGRLPAAVTVWAAGEGRSRVGLTVSSFLLAAGDPARVLALVDEESDLWDARPERVSVNVLGADHAYLADAFAGTAPAPGGPFTLGSWSDGPWGPCLDDAVACVGVSLDDVEPGHEGWGLLLRGTVDDVDLRDGPALMHLRGRYRT</sequence>
<evidence type="ECO:0000259" key="1">
    <source>
        <dbReference type="SMART" id="SM00903"/>
    </source>
</evidence>
<dbReference type="Proteomes" id="UP000067689">
    <property type="component" value="Chromosome"/>
</dbReference>
<protein>
    <recommendedName>
        <fullName evidence="1">Flavin reductase like domain-containing protein</fullName>
    </recommendedName>
</protein>
<proteinExistence type="predicted"/>
<dbReference type="SUPFAM" id="SSF50475">
    <property type="entry name" value="FMN-binding split barrel"/>
    <property type="match status" value="1"/>
</dbReference>
<dbReference type="OrthoDB" id="3394673at2"/>
<dbReference type="InterPro" id="IPR002563">
    <property type="entry name" value="Flavin_Rdtase-like_dom"/>
</dbReference>
<dbReference type="AlphaFoldDB" id="A0A0U4C1U7"/>
<dbReference type="STRING" id="2041.AERYTH_09560"/>
<evidence type="ECO:0000313" key="2">
    <source>
        <dbReference type="EMBL" id="ALX04927.1"/>
    </source>
</evidence>
<dbReference type="EMBL" id="CP011502">
    <property type="protein sequence ID" value="ALX04927.1"/>
    <property type="molecule type" value="Genomic_DNA"/>
</dbReference>
<dbReference type="RefSeq" id="WP_067857771.1">
    <property type="nucleotide sequence ID" value="NZ_CP011502.1"/>
</dbReference>
<name>A0A0U4C1U7_9ACTN</name>
<organism evidence="2 3">
    <name type="scientific">Aeromicrobium erythreum</name>
    <dbReference type="NCBI Taxonomy" id="2041"/>
    <lineage>
        <taxon>Bacteria</taxon>
        <taxon>Bacillati</taxon>
        <taxon>Actinomycetota</taxon>
        <taxon>Actinomycetes</taxon>
        <taxon>Propionibacteriales</taxon>
        <taxon>Nocardioidaceae</taxon>
        <taxon>Aeromicrobium</taxon>
    </lineage>
</organism>